<dbReference type="SUPFAM" id="SSF56112">
    <property type="entry name" value="Protein kinase-like (PK-like)"/>
    <property type="match status" value="1"/>
</dbReference>
<protein>
    <submittedName>
        <fullName evidence="2">Phosphotransferase enzyme family protein</fullName>
    </submittedName>
</protein>
<dbReference type="Proteomes" id="UP001206128">
    <property type="component" value="Unassembled WGS sequence"/>
</dbReference>
<dbReference type="InterPro" id="IPR002575">
    <property type="entry name" value="Aminoglycoside_PTrfase"/>
</dbReference>
<evidence type="ECO:0000313" key="3">
    <source>
        <dbReference type="Proteomes" id="UP001206128"/>
    </source>
</evidence>
<sequence length="211" mass="23585">MVEGRPVTWWVQLPEHRPATPAELGAVLKRLHALAVPKCPVLSTVDPFEGLTESLDTGAFLAEGDRAWLQCLVERLRGEYRALLPGLSWCVIHGDAWQGNVVVPQCGEPVLLDLDHLGVGPREWDLVSLAADYTDFARLARADYEAFVAAYGGYDMTTWSGYRTLATIRELRWTAFVLGKANVNQKAVDEARHRVACLRGEIDRPWSWLAF</sequence>
<evidence type="ECO:0000259" key="1">
    <source>
        <dbReference type="Pfam" id="PF01636"/>
    </source>
</evidence>
<keyword evidence="3" id="KW-1185">Reference proteome</keyword>
<gene>
    <name evidence="2" type="ORF">LX83_003443</name>
</gene>
<name>A0AAE3GFU4_9PSEU</name>
<dbReference type="Pfam" id="PF01636">
    <property type="entry name" value="APH"/>
    <property type="match status" value="1"/>
</dbReference>
<accession>A0AAE3GFU4</accession>
<feature type="domain" description="Aminoglycoside phosphotransferase" evidence="1">
    <location>
        <begin position="8"/>
        <end position="159"/>
    </location>
</feature>
<reference evidence="2" key="1">
    <citation type="submission" date="2022-06" db="EMBL/GenBank/DDBJ databases">
        <title>Genomic Encyclopedia of Archaeal and Bacterial Type Strains, Phase II (KMG-II): from individual species to whole genera.</title>
        <authorList>
            <person name="Goeker M."/>
        </authorList>
    </citation>
    <scope>NUCLEOTIDE SEQUENCE</scope>
    <source>
        <strain evidence="2">DSM 43935</strain>
    </source>
</reference>
<evidence type="ECO:0000313" key="2">
    <source>
        <dbReference type="EMBL" id="MCP2166575.1"/>
    </source>
</evidence>
<proteinExistence type="predicted"/>
<dbReference type="EMBL" id="JAMTCK010000007">
    <property type="protein sequence ID" value="MCP2166575.1"/>
    <property type="molecule type" value="Genomic_DNA"/>
</dbReference>
<dbReference type="Gene3D" id="3.90.1200.10">
    <property type="match status" value="1"/>
</dbReference>
<comment type="caution">
    <text evidence="2">The sequence shown here is derived from an EMBL/GenBank/DDBJ whole genome shotgun (WGS) entry which is preliminary data.</text>
</comment>
<dbReference type="InterPro" id="IPR011009">
    <property type="entry name" value="Kinase-like_dom_sf"/>
</dbReference>
<organism evidence="2 3">
    <name type="scientific">Goodfellowiella coeruleoviolacea</name>
    <dbReference type="NCBI Taxonomy" id="334858"/>
    <lineage>
        <taxon>Bacteria</taxon>
        <taxon>Bacillati</taxon>
        <taxon>Actinomycetota</taxon>
        <taxon>Actinomycetes</taxon>
        <taxon>Pseudonocardiales</taxon>
        <taxon>Pseudonocardiaceae</taxon>
        <taxon>Goodfellowiella</taxon>
    </lineage>
</organism>
<dbReference type="AlphaFoldDB" id="A0AAE3GFU4"/>